<dbReference type="GO" id="GO:0016874">
    <property type="term" value="F:ligase activity"/>
    <property type="evidence" value="ECO:0007669"/>
    <property type="project" value="UniProtKB-KW"/>
</dbReference>
<dbReference type="InterPro" id="IPR036565">
    <property type="entry name" value="Mur-like_cat_sf"/>
</dbReference>
<keyword evidence="4 7" id="KW-0547">Nucleotide-binding</keyword>
<evidence type="ECO:0000256" key="6">
    <source>
        <dbReference type="ARBA" id="ARBA00022842"/>
    </source>
</evidence>
<dbReference type="RefSeq" id="WP_379726932.1">
    <property type="nucleotide sequence ID" value="NZ_JBHRYJ010000002.1"/>
</dbReference>
<dbReference type="PANTHER" id="PTHR11136">
    <property type="entry name" value="FOLYLPOLYGLUTAMATE SYNTHASE-RELATED"/>
    <property type="match status" value="1"/>
</dbReference>
<evidence type="ECO:0000313" key="9">
    <source>
        <dbReference type="EMBL" id="MFC3676396.1"/>
    </source>
</evidence>
<dbReference type="InterPro" id="IPR001645">
    <property type="entry name" value="Folylpolyglutamate_synth"/>
</dbReference>
<evidence type="ECO:0000259" key="8">
    <source>
        <dbReference type="Pfam" id="PF08245"/>
    </source>
</evidence>
<dbReference type="NCBIfam" id="TIGR01499">
    <property type="entry name" value="folC"/>
    <property type="match status" value="1"/>
</dbReference>
<evidence type="ECO:0000256" key="5">
    <source>
        <dbReference type="ARBA" id="ARBA00022840"/>
    </source>
</evidence>
<dbReference type="InterPro" id="IPR018109">
    <property type="entry name" value="Folylpolyglutamate_synth_CS"/>
</dbReference>
<dbReference type="SUPFAM" id="SSF53244">
    <property type="entry name" value="MurD-like peptide ligases, peptide-binding domain"/>
    <property type="match status" value="1"/>
</dbReference>
<evidence type="ECO:0000256" key="1">
    <source>
        <dbReference type="ARBA" id="ARBA00008276"/>
    </source>
</evidence>
<keyword evidence="10" id="KW-1185">Reference proteome</keyword>
<keyword evidence="6" id="KW-0460">Magnesium</keyword>
<evidence type="ECO:0000313" key="10">
    <source>
        <dbReference type="Proteomes" id="UP001595711"/>
    </source>
</evidence>
<evidence type="ECO:0000256" key="2">
    <source>
        <dbReference type="ARBA" id="ARBA00022598"/>
    </source>
</evidence>
<dbReference type="InterPro" id="IPR013221">
    <property type="entry name" value="Mur_ligase_cen"/>
</dbReference>
<dbReference type="PROSITE" id="PS01012">
    <property type="entry name" value="FOLYLPOLYGLU_SYNT_2"/>
    <property type="match status" value="1"/>
</dbReference>
<evidence type="ECO:0000256" key="4">
    <source>
        <dbReference type="ARBA" id="ARBA00022741"/>
    </source>
</evidence>
<keyword evidence="2 7" id="KW-0436">Ligase</keyword>
<dbReference type="Gene3D" id="3.90.190.20">
    <property type="entry name" value="Mur ligase, C-terminal domain"/>
    <property type="match status" value="1"/>
</dbReference>
<evidence type="ECO:0000256" key="7">
    <source>
        <dbReference type="PIRNR" id="PIRNR001563"/>
    </source>
</evidence>
<accession>A0ABV7VIN7</accession>
<comment type="caution">
    <text evidence="9">The sequence shown here is derived from an EMBL/GenBank/DDBJ whole genome shotgun (WGS) entry which is preliminary data.</text>
</comment>
<protein>
    <submittedName>
        <fullName evidence="9">Bifunctional folylpolyglutamate synthase/dihydrofolate synthase</fullName>
        <ecNumber evidence="9">6.3.2.-</ecNumber>
    </submittedName>
</protein>
<organism evidence="9 10">
    <name type="scientific">Ferrovibrio xuzhouensis</name>
    <dbReference type="NCBI Taxonomy" id="1576914"/>
    <lineage>
        <taxon>Bacteria</taxon>
        <taxon>Pseudomonadati</taxon>
        <taxon>Pseudomonadota</taxon>
        <taxon>Alphaproteobacteria</taxon>
        <taxon>Rhodospirillales</taxon>
        <taxon>Rhodospirillaceae</taxon>
        <taxon>Ferrovibrio</taxon>
    </lineage>
</organism>
<sequence length="442" mass="46370">MVPPANARTDKDALLQRLTTLHPKAIDLSLDRIRILLAELGDPHLALPPVFHVAGSKGKGSTTAFLRAMAEAAGYRVHTYTSPHLVSFNERIRLAGKLIGDDRLVALLERCERVNAGRPITFFEITTAAAFLAFAEVPADLVLLETGLGGIADTTNVIPRPRLTAITPIGIDHIAFLGDTIAKIAVSKAGIIKPGVPCVVGPQPEEAMAVIAARADDCGAPLFRYGVDWQVETMPDGSLLWHDRNASLRLPAPALLGAHQVVNAATAVACARQLQGFALPADTIAAGLREVDWPARMQRLTRGPLVDALPPGTEVWLDGAHNAMAGAALADTLRRLPPRPTWLIAGVLNTKDAAGLLRPLTLLVRGASCIAIPGEANSLPATDLAATARSVGIAATPADGLRQAAETIRADMEKAGAADAGPARVLVTGSLYLAGRVLTENA</sequence>
<name>A0ABV7VIN7_9PROT</name>
<dbReference type="PIRSF" id="PIRSF001563">
    <property type="entry name" value="Folylpolyglu_synth"/>
    <property type="match status" value="1"/>
</dbReference>
<keyword evidence="5 7" id="KW-0067">ATP-binding</keyword>
<reference evidence="10" key="1">
    <citation type="journal article" date="2019" name="Int. J. Syst. Evol. Microbiol.">
        <title>The Global Catalogue of Microorganisms (GCM) 10K type strain sequencing project: providing services to taxonomists for standard genome sequencing and annotation.</title>
        <authorList>
            <consortium name="The Broad Institute Genomics Platform"/>
            <consortium name="The Broad Institute Genome Sequencing Center for Infectious Disease"/>
            <person name="Wu L."/>
            <person name="Ma J."/>
        </authorList>
    </citation>
    <scope>NUCLEOTIDE SEQUENCE [LARGE SCALE GENOMIC DNA]</scope>
    <source>
        <strain evidence="10">KCTC 42182</strain>
    </source>
</reference>
<dbReference type="SUPFAM" id="SSF53623">
    <property type="entry name" value="MurD-like peptide ligases, catalytic domain"/>
    <property type="match status" value="1"/>
</dbReference>
<dbReference type="Pfam" id="PF08245">
    <property type="entry name" value="Mur_ligase_M"/>
    <property type="match status" value="1"/>
</dbReference>
<dbReference type="EC" id="6.3.2.-" evidence="9"/>
<keyword evidence="3" id="KW-0479">Metal-binding</keyword>
<proteinExistence type="inferred from homology"/>
<dbReference type="EMBL" id="JBHRYJ010000002">
    <property type="protein sequence ID" value="MFC3676396.1"/>
    <property type="molecule type" value="Genomic_DNA"/>
</dbReference>
<dbReference type="Proteomes" id="UP001595711">
    <property type="component" value="Unassembled WGS sequence"/>
</dbReference>
<dbReference type="Gene3D" id="3.40.1190.10">
    <property type="entry name" value="Mur-like, catalytic domain"/>
    <property type="match status" value="1"/>
</dbReference>
<comment type="similarity">
    <text evidence="1 7">Belongs to the folylpolyglutamate synthase family.</text>
</comment>
<dbReference type="PANTHER" id="PTHR11136:SF0">
    <property type="entry name" value="DIHYDROFOLATE SYNTHETASE-RELATED"/>
    <property type="match status" value="1"/>
</dbReference>
<gene>
    <name evidence="9" type="ORF">ACFOOQ_12640</name>
</gene>
<evidence type="ECO:0000256" key="3">
    <source>
        <dbReference type="ARBA" id="ARBA00022723"/>
    </source>
</evidence>
<dbReference type="InterPro" id="IPR036615">
    <property type="entry name" value="Mur_ligase_C_dom_sf"/>
</dbReference>
<feature type="domain" description="Mur ligase central" evidence="8">
    <location>
        <begin position="53"/>
        <end position="271"/>
    </location>
</feature>